<sequence length="63" mass="6838">MHWEIRNIKTGDIVTSEGCPGNAAEHCMILNEIKGAGTFKVVEVTDPEPGLVRMMAKALVNDV</sequence>
<dbReference type="EMBL" id="UINC01183172">
    <property type="protein sequence ID" value="SVD93784.1"/>
    <property type="molecule type" value="Genomic_DNA"/>
</dbReference>
<organism evidence="1">
    <name type="scientific">marine metagenome</name>
    <dbReference type="NCBI Taxonomy" id="408172"/>
    <lineage>
        <taxon>unclassified sequences</taxon>
        <taxon>metagenomes</taxon>
        <taxon>ecological metagenomes</taxon>
    </lineage>
</organism>
<protein>
    <submittedName>
        <fullName evidence="1">Uncharacterized protein</fullName>
    </submittedName>
</protein>
<name>A0A382ZE29_9ZZZZ</name>
<accession>A0A382ZE29</accession>
<reference evidence="1" key="1">
    <citation type="submission" date="2018-05" db="EMBL/GenBank/DDBJ databases">
        <authorList>
            <person name="Lanie J.A."/>
            <person name="Ng W.-L."/>
            <person name="Kazmierczak K.M."/>
            <person name="Andrzejewski T.M."/>
            <person name="Davidsen T.M."/>
            <person name="Wayne K.J."/>
            <person name="Tettelin H."/>
            <person name="Glass J.I."/>
            <person name="Rusch D."/>
            <person name="Podicherti R."/>
            <person name="Tsui H.-C.T."/>
            <person name="Winkler M.E."/>
        </authorList>
    </citation>
    <scope>NUCLEOTIDE SEQUENCE</scope>
</reference>
<evidence type="ECO:0000313" key="1">
    <source>
        <dbReference type="EMBL" id="SVD93784.1"/>
    </source>
</evidence>
<gene>
    <name evidence="1" type="ORF">METZ01_LOCUS446638</name>
</gene>
<proteinExistence type="predicted"/>
<dbReference type="AlphaFoldDB" id="A0A382ZE29"/>